<feature type="compositionally biased region" description="Basic and acidic residues" evidence="1">
    <location>
        <begin position="190"/>
        <end position="204"/>
    </location>
</feature>
<feature type="region of interest" description="Disordered" evidence="1">
    <location>
        <begin position="187"/>
        <end position="319"/>
    </location>
</feature>
<feature type="region of interest" description="Disordered" evidence="1">
    <location>
        <begin position="1"/>
        <end position="62"/>
    </location>
</feature>
<feature type="compositionally biased region" description="Acidic residues" evidence="1">
    <location>
        <begin position="13"/>
        <end position="56"/>
    </location>
</feature>
<dbReference type="InterPro" id="IPR021109">
    <property type="entry name" value="Peptidase_aspartic_dom_sf"/>
</dbReference>
<comment type="caution">
    <text evidence="2">The sequence shown here is derived from an EMBL/GenBank/DDBJ whole genome shotgun (WGS) entry which is preliminary data.</text>
</comment>
<evidence type="ECO:0000313" key="2">
    <source>
        <dbReference type="EMBL" id="MED6138850.1"/>
    </source>
</evidence>
<evidence type="ECO:0000313" key="3">
    <source>
        <dbReference type="Proteomes" id="UP001341840"/>
    </source>
</evidence>
<protein>
    <submittedName>
        <fullName evidence="2">Uncharacterized protein</fullName>
    </submittedName>
</protein>
<reference evidence="2 3" key="1">
    <citation type="journal article" date="2023" name="Plants (Basel)">
        <title>Bridging the Gap: Combining Genomics and Transcriptomics Approaches to Understand Stylosanthes scabra, an Orphan Legume from the Brazilian Caatinga.</title>
        <authorList>
            <person name="Ferreira-Neto J.R.C."/>
            <person name="da Silva M.D."/>
            <person name="Binneck E."/>
            <person name="de Melo N.F."/>
            <person name="da Silva R.H."/>
            <person name="de Melo A.L.T.M."/>
            <person name="Pandolfi V."/>
            <person name="Bustamante F.O."/>
            <person name="Brasileiro-Vidal A.C."/>
            <person name="Benko-Iseppon A.M."/>
        </authorList>
    </citation>
    <scope>NUCLEOTIDE SEQUENCE [LARGE SCALE GENOMIC DNA]</scope>
    <source>
        <tissue evidence="2">Leaves</tissue>
    </source>
</reference>
<dbReference type="Gene3D" id="2.40.70.10">
    <property type="entry name" value="Acid Proteases"/>
    <property type="match status" value="1"/>
</dbReference>
<sequence length="319" mass="36161">MGWWYNLLAQLVDSDDEEDEESKDESEEENEDESTEEDNDDEPSKEEEEESEDEEEAYNKGTSFIATLFNNKEIREEVPIKCEDPGPCLVTCRIKEVEVRDVCVTQEPVAAIVSVVGIAENILVRIRELVIPANFHVIKSTKGEKGGTPQVLLGRPFLKTAGFKLIYYDEIFTFEVGNVIEIFHLTPPPKPREKSLHQLQESKRKGSPKRKAKMRKTPRGRSNDEKGARDALTQSKGERKKISLNNEKRKKEKKKDPKKMARTKSGPLAKGKTKVHRPPLQASQRLATLRSRGEVQPQLPAPEIPEENILTPMLPPINA</sequence>
<feature type="compositionally biased region" description="Basic residues" evidence="1">
    <location>
        <begin position="205"/>
        <end position="219"/>
    </location>
</feature>
<dbReference type="Proteomes" id="UP001341840">
    <property type="component" value="Unassembled WGS sequence"/>
</dbReference>
<feature type="compositionally biased region" description="Basic and acidic residues" evidence="1">
    <location>
        <begin position="236"/>
        <end position="259"/>
    </location>
</feature>
<dbReference type="EMBL" id="JASCZI010061493">
    <property type="protein sequence ID" value="MED6138850.1"/>
    <property type="molecule type" value="Genomic_DNA"/>
</dbReference>
<proteinExistence type="predicted"/>
<accession>A0ABU6SRH7</accession>
<gene>
    <name evidence="2" type="ORF">PIB30_078313</name>
</gene>
<keyword evidence="3" id="KW-1185">Reference proteome</keyword>
<organism evidence="2 3">
    <name type="scientific">Stylosanthes scabra</name>
    <dbReference type="NCBI Taxonomy" id="79078"/>
    <lineage>
        <taxon>Eukaryota</taxon>
        <taxon>Viridiplantae</taxon>
        <taxon>Streptophyta</taxon>
        <taxon>Embryophyta</taxon>
        <taxon>Tracheophyta</taxon>
        <taxon>Spermatophyta</taxon>
        <taxon>Magnoliopsida</taxon>
        <taxon>eudicotyledons</taxon>
        <taxon>Gunneridae</taxon>
        <taxon>Pentapetalae</taxon>
        <taxon>rosids</taxon>
        <taxon>fabids</taxon>
        <taxon>Fabales</taxon>
        <taxon>Fabaceae</taxon>
        <taxon>Papilionoideae</taxon>
        <taxon>50 kb inversion clade</taxon>
        <taxon>dalbergioids sensu lato</taxon>
        <taxon>Dalbergieae</taxon>
        <taxon>Pterocarpus clade</taxon>
        <taxon>Stylosanthes</taxon>
    </lineage>
</organism>
<name>A0ABU6SRH7_9FABA</name>
<evidence type="ECO:0000256" key="1">
    <source>
        <dbReference type="SAM" id="MobiDB-lite"/>
    </source>
</evidence>